<evidence type="ECO:0000313" key="3">
    <source>
        <dbReference type="EMBL" id="QSG01597.1"/>
    </source>
</evidence>
<name>A0A897MLV9_9EURY</name>
<dbReference type="PANTHER" id="PTHR42860">
    <property type="entry name" value="VITAMIN B12-BINDING PROTEIN"/>
    <property type="match status" value="1"/>
</dbReference>
<sequence>MNVVSLLPSATEICYALGIEPVGVSHECDVPPGATDQPSINYAHVDPTASSGEIDAQVLEAEAEHGGVYGIDVDALDRADPDLIVTQGICDVCAVDEVLVADAIEEIEADPEVLTTDPHSVGDVLDDIRTVGAATGREERAAELVTDLEARIERVRAATAEVKERPEVAILDWLDPVMVAGHWMPELVEWAGGEYGLADNGQRSTPREWSQIIEYDPDVLIAAPCGFDLEQTSENQSDLTERSGWAELRAVETGRVYAMDGHHYVNRPGPRLVDTLEHLAGVLHPGVVDAPPEDVATAFGGPELRTL</sequence>
<dbReference type="SUPFAM" id="SSF53807">
    <property type="entry name" value="Helical backbone' metal receptor"/>
    <property type="match status" value="1"/>
</dbReference>
<feature type="coiled-coil region" evidence="1">
    <location>
        <begin position="138"/>
        <end position="165"/>
    </location>
</feature>
<dbReference type="InterPro" id="IPR002491">
    <property type="entry name" value="ABC_transptr_periplasmic_BD"/>
</dbReference>
<keyword evidence="1" id="KW-0175">Coiled coil</keyword>
<dbReference type="Pfam" id="PF01497">
    <property type="entry name" value="Peripla_BP_2"/>
    <property type="match status" value="1"/>
</dbReference>
<dbReference type="InterPro" id="IPR051030">
    <property type="entry name" value="Vitamin_B12-ABC_binding"/>
</dbReference>
<feature type="domain" description="Fe/B12 periplasmic-binding" evidence="2">
    <location>
        <begin position="2"/>
        <end position="287"/>
    </location>
</feature>
<keyword evidence="4" id="KW-1185">Reference proteome</keyword>
<evidence type="ECO:0000256" key="1">
    <source>
        <dbReference type="SAM" id="Coils"/>
    </source>
</evidence>
<organism evidence="3 4">
    <name type="scientific">Natranaeroarchaeum sulfidigenes</name>
    <dbReference type="NCBI Taxonomy" id="2784880"/>
    <lineage>
        <taxon>Archaea</taxon>
        <taxon>Methanobacteriati</taxon>
        <taxon>Methanobacteriota</taxon>
        <taxon>Stenosarchaea group</taxon>
        <taxon>Halobacteria</taxon>
        <taxon>Halobacteriales</taxon>
        <taxon>Natronoarchaeaceae</taxon>
        <taxon>Natranaeroarchaeum</taxon>
    </lineage>
</organism>
<dbReference type="Proteomes" id="UP000663586">
    <property type="component" value="Chromosome"/>
</dbReference>
<dbReference type="AlphaFoldDB" id="A0A897MLV9"/>
<reference evidence="3" key="1">
    <citation type="submission" date="2020-11" db="EMBL/GenBank/DDBJ databases">
        <title>Carbohydrate-dependent, anaerobic sulfur respiration: A novel catabolism in halophilic archaea.</title>
        <authorList>
            <person name="Sorokin D.Y."/>
            <person name="Messina E."/>
            <person name="Smedile F."/>
            <person name="La Cono V."/>
            <person name="Hallsworth J.E."/>
            <person name="Yakimov M.M."/>
        </authorList>
    </citation>
    <scope>NUCLEOTIDE SEQUENCE</scope>
    <source>
        <strain evidence="3">AArc-S</strain>
    </source>
</reference>
<dbReference type="EMBL" id="CP064786">
    <property type="protein sequence ID" value="QSG01597.1"/>
    <property type="molecule type" value="Genomic_DNA"/>
</dbReference>
<accession>A0A897MLV9</accession>
<dbReference type="PANTHER" id="PTHR42860:SF1">
    <property type="entry name" value="VITAMIN B12-BINDING PROTEIN"/>
    <property type="match status" value="1"/>
</dbReference>
<dbReference type="PROSITE" id="PS50983">
    <property type="entry name" value="FE_B12_PBP"/>
    <property type="match status" value="1"/>
</dbReference>
<evidence type="ECO:0000259" key="2">
    <source>
        <dbReference type="PROSITE" id="PS50983"/>
    </source>
</evidence>
<dbReference type="Gene3D" id="3.40.50.1980">
    <property type="entry name" value="Nitrogenase molybdenum iron protein domain"/>
    <property type="match status" value="2"/>
</dbReference>
<dbReference type="CDD" id="cd01144">
    <property type="entry name" value="BtuF"/>
    <property type="match status" value="1"/>
</dbReference>
<proteinExistence type="predicted"/>
<dbReference type="RefSeq" id="WP_238478715.1">
    <property type="nucleotide sequence ID" value="NZ_CP064786.1"/>
</dbReference>
<dbReference type="GeneID" id="70683750"/>
<evidence type="ECO:0000313" key="4">
    <source>
        <dbReference type="Proteomes" id="UP000663586"/>
    </source>
</evidence>
<dbReference type="KEGG" id="hara:AArcS_0367"/>
<protein>
    <submittedName>
        <fullName evidence="3">ABC-type Fe3+-hydroxamate transport system, periplasmic component</fullName>
    </submittedName>
</protein>
<gene>
    <name evidence="3" type="primary">fepB</name>
    <name evidence="3" type="ORF">AArcS_0367</name>
</gene>